<reference evidence="1" key="2">
    <citation type="journal article" date="2015" name="Fish Shellfish Immunol.">
        <title>Early steps in the European eel (Anguilla anguilla)-Vibrio vulnificus interaction in the gills: Role of the RtxA13 toxin.</title>
        <authorList>
            <person name="Callol A."/>
            <person name="Pajuelo D."/>
            <person name="Ebbesson L."/>
            <person name="Teles M."/>
            <person name="MacKenzie S."/>
            <person name="Amaro C."/>
        </authorList>
    </citation>
    <scope>NUCLEOTIDE SEQUENCE</scope>
</reference>
<protein>
    <submittedName>
        <fullName evidence="1">Uncharacterized protein</fullName>
    </submittedName>
</protein>
<evidence type="ECO:0000313" key="1">
    <source>
        <dbReference type="EMBL" id="JAH65883.1"/>
    </source>
</evidence>
<accession>A0A0E9ULQ3</accession>
<dbReference type="EMBL" id="GBXM01100789">
    <property type="protein sequence ID" value="JAH07788.1"/>
    <property type="molecule type" value="Transcribed_RNA"/>
</dbReference>
<sequence>MFYDLKVKQMYFVTEKIIEVS</sequence>
<proteinExistence type="predicted"/>
<reference evidence="1" key="1">
    <citation type="submission" date="2014-11" db="EMBL/GenBank/DDBJ databases">
        <authorList>
            <person name="Amaro Gonzalez C."/>
        </authorList>
    </citation>
    <scope>NUCLEOTIDE SEQUENCE</scope>
</reference>
<dbReference type="AlphaFoldDB" id="A0A0E9ULQ3"/>
<name>A0A0E9ULQ3_ANGAN</name>
<organism evidence="1">
    <name type="scientific">Anguilla anguilla</name>
    <name type="common">European freshwater eel</name>
    <name type="synonym">Muraena anguilla</name>
    <dbReference type="NCBI Taxonomy" id="7936"/>
    <lineage>
        <taxon>Eukaryota</taxon>
        <taxon>Metazoa</taxon>
        <taxon>Chordata</taxon>
        <taxon>Craniata</taxon>
        <taxon>Vertebrata</taxon>
        <taxon>Euteleostomi</taxon>
        <taxon>Actinopterygii</taxon>
        <taxon>Neopterygii</taxon>
        <taxon>Teleostei</taxon>
        <taxon>Anguilliformes</taxon>
        <taxon>Anguillidae</taxon>
        <taxon>Anguilla</taxon>
    </lineage>
</organism>
<dbReference type="EMBL" id="GBXM01042694">
    <property type="protein sequence ID" value="JAH65883.1"/>
    <property type="molecule type" value="Transcribed_RNA"/>
</dbReference>